<protein>
    <submittedName>
        <fullName evidence="1">Uncharacterized protein</fullName>
    </submittedName>
</protein>
<proteinExistence type="predicted"/>
<accession>A0ACC3D1G7</accession>
<reference evidence="1" key="1">
    <citation type="submission" date="2024-09" db="EMBL/GenBank/DDBJ databases">
        <title>Black Yeasts Isolated from many extreme environments.</title>
        <authorList>
            <person name="Coleine C."/>
            <person name="Stajich J.E."/>
            <person name="Selbmann L."/>
        </authorList>
    </citation>
    <scope>NUCLEOTIDE SEQUENCE</scope>
    <source>
        <strain evidence="1">CCFEE 5737</strain>
    </source>
</reference>
<evidence type="ECO:0000313" key="1">
    <source>
        <dbReference type="EMBL" id="KAK3060472.1"/>
    </source>
</evidence>
<evidence type="ECO:0000313" key="2">
    <source>
        <dbReference type="Proteomes" id="UP001186974"/>
    </source>
</evidence>
<keyword evidence="2" id="KW-1185">Reference proteome</keyword>
<dbReference type="Proteomes" id="UP001186974">
    <property type="component" value="Unassembled WGS sequence"/>
</dbReference>
<gene>
    <name evidence="1" type="ORF">LTS18_008476</name>
</gene>
<name>A0ACC3D1G7_9PEZI</name>
<dbReference type="EMBL" id="JAWDJW010008545">
    <property type="protein sequence ID" value="KAK3060472.1"/>
    <property type="molecule type" value="Genomic_DNA"/>
</dbReference>
<comment type="caution">
    <text evidence="1">The sequence shown here is derived from an EMBL/GenBank/DDBJ whole genome shotgun (WGS) entry which is preliminary data.</text>
</comment>
<organism evidence="1 2">
    <name type="scientific">Coniosporium uncinatum</name>
    <dbReference type="NCBI Taxonomy" id="93489"/>
    <lineage>
        <taxon>Eukaryota</taxon>
        <taxon>Fungi</taxon>
        <taxon>Dikarya</taxon>
        <taxon>Ascomycota</taxon>
        <taxon>Pezizomycotina</taxon>
        <taxon>Dothideomycetes</taxon>
        <taxon>Dothideomycetes incertae sedis</taxon>
        <taxon>Coniosporium</taxon>
    </lineage>
</organism>
<sequence>MSHTANSITQVTALYMFVVASIDILLIDETMAKKLLVLKARRLRVETKNWAIHAQREEEDINPSSLAHKYLVKPLLLLCTPICLLVSLYASFVYSLLYANLGAFPVVYQQMRGWNNVIGAVPFLAFLIGIFFGAVMNIANTPRFVRSFRANGNRPVPEARLPPMMIGSVSFAVGLFVFGWTSQEQIHWVWSCVGATFTGFGFFTIFQSALNYLVDTFTEHSASAIAATTFLRSTFAGAFPLFITPMLEKMGIPQGMSVFGAIAVLLMPVPYFFYFRGESIRARGKWSRESVNEEKRGSLGSSRESTDEEAAR</sequence>